<dbReference type="EMBL" id="CP073708">
    <property type="protein sequence ID" value="QUO39821.1"/>
    <property type="molecule type" value="Genomic_DNA"/>
</dbReference>
<protein>
    <submittedName>
        <fullName evidence="3">Amidohydrolase family protein</fullName>
    </submittedName>
</protein>
<dbReference type="GO" id="GO:0016810">
    <property type="term" value="F:hydrolase activity, acting on carbon-nitrogen (but not peptide) bonds"/>
    <property type="evidence" value="ECO:0007669"/>
    <property type="project" value="InterPro"/>
</dbReference>
<dbReference type="PANTHER" id="PTHR11647:SF1">
    <property type="entry name" value="COLLAPSIN RESPONSE MEDIATOR PROTEIN"/>
    <property type="match status" value="1"/>
</dbReference>
<keyword evidence="6" id="KW-1185">Reference proteome</keyword>
<name>A0A7T5EHN0_9BACL</name>
<evidence type="ECO:0000256" key="1">
    <source>
        <dbReference type="ARBA" id="ARBA00001947"/>
    </source>
</evidence>
<dbReference type="Gene3D" id="3.20.20.140">
    <property type="entry name" value="Metal-dependent hydrolases"/>
    <property type="match status" value="1"/>
</dbReference>
<sequence length="374" mass="43000">MTMEETVIRNGTIVTANGMMERDLWIRGGKIIRIAKDVLGAKRIGKKGGVQEWDATGMYVLPGFVAMPDTPVVKQRKKTDYLAAERNLVAFGYTCKAEMLPLRPWRNAAQRRYQSVIHYNSMIDYTLMVEVSAPLLDNHLLRQLCAEGYRIIRVRIRHPEEIFRLDWETLSPTLTSYKVLLTLAVPEESGFSREERKRISSLWLHRCRYWQIRTWIQAEGDLPVEEEHSFYHLYQAEGVTCDQALRSFIHTPFQPLSVMAGLDSVHIDPRRMRCRGEELLSALVKLCATNTAKAMGLYPRKGSITLGADADLLFLKKEQWLTKFDLSTILKFSEIRLPTSVMSNGKWILHGEQFSPMIGMGRCLLHTKPYSFVM</sequence>
<dbReference type="InterPro" id="IPR050378">
    <property type="entry name" value="Metallo-dep_Hydrolases_sf"/>
</dbReference>
<comment type="cofactor">
    <cofactor evidence="1">
        <name>Zn(2+)</name>
        <dbReference type="ChEBI" id="CHEBI:29105"/>
    </cofactor>
</comment>
<dbReference type="EMBL" id="CP066308">
    <property type="protein sequence ID" value="QQE72743.1"/>
    <property type="molecule type" value="Genomic_DNA"/>
</dbReference>
<feature type="domain" description="Amidohydrolase-related" evidence="2">
    <location>
        <begin position="280"/>
        <end position="348"/>
    </location>
</feature>
<dbReference type="Proteomes" id="UP000677234">
    <property type="component" value="Chromosome"/>
</dbReference>
<evidence type="ECO:0000313" key="4">
    <source>
        <dbReference type="EMBL" id="QUO39821.1"/>
    </source>
</evidence>
<evidence type="ECO:0000313" key="5">
    <source>
        <dbReference type="Proteomes" id="UP000595847"/>
    </source>
</evidence>
<gene>
    <name evidence="3" type="ORF">JD108_12335</name>
    <name evidence="4" type="ORF">KDJ56_12280</name>
</gene>
<dbReference type="Proteomes" id="UP000595847">
    <property type="component" value="Chromosome"/>
</dbReference>
<dbReference type="InterPro" id="IPR006680">
    <property type="entry name" value="Amidohydro-rel"/>
</dbReference>
<proteinExistence type="predicted"/>
<keyword evidence="3" id="KW-0378">Hydrolase</keyword>
<dbReference type="SUPFAM" id="SSF51338">
    <property type="entry name" value="Composite domain of metallo-dependent hydrolases"/>
    <property type="match status" value="1"/>
</dbReference>
<accession>A0A7T5EHN0</accession>
<dbReference type="Pfam" id="PF01979">
    <property type="entry name" value="Amidohydro_1"/>
    <property type="match status" value="1"/>
</dbReference>
<organism evidence="3 5">
    <name type="scientific">Brevibacillus composti</name>
    <dbReference type="NCBI Taxonomy" id="2796470"/>
    <lineage>
        <taxon>Bacteria</taxon>
        <taxon>Bacillati</taxon>
        <taxon>Bacillota</taxon>
        <taxon>Bacilli</taxon>
        <taxon>Bacillales</taxon>
        <taxon>Paenibacillaceae</taxon>
        <taxon>Brevibacillus</taxon>
    </lineage>
</organism>
<evidence type="ECO:0000313" key="3">
    <source>
        <dbReference type="EMBL" id="QQE72743.1"/>
    </source>
</evidence>
<evidence type="ECO:0000259" key="2">
    <source>
        <dbReference type="Pfam" id="PF01979"/>
    </source>
</evidence>
<dbReference type="InterPro" id="IPR011059">
    <property type="entry name" value="Metal-dep_hydrolase_composite"/>
</dbReference>
<reference evidence="3 5" key="1">
    <citation type="submission" date="2020-12" db="EMBL/GenBank/DDBJ databases">
        <title>strain FJAT-54423T represents a novel species of the genus Brevibacillus.</title>
        <authorList>
            <person name="Tang R."/>
        </authorList>
    </citation>
    <scope>NUCLEOTIDE SEQUENCE [LARGE SCALE GENOMIC DNA]</scope>
    <source>
        <strain evidence="3 5">FJAT-54423</strain>
    </source>
</reference>
<evidence type="ECO:0000313" key="6">
    <source>
        <dbReference type="Proteomes" id="UP000677234"/>
    </source>
</evidence>
<dbReference type="Gene3D" id="2.30.40.10">
    <property type="entry name" value="Urease, subunit C, domain 1"/>
    <property type="match status" value="2"/>
</dbReference>
<dbReference type="KEGG" id="bcop:JD108_12335"/>
<dbReference type="RefSeq" id="WP_198826376.1">
    <property type="nucleotide sequence ID" value="NZ_CP066308.1"/>
</dbReference>
<dbReference type="AlphaFoldDB" id="A0A7T5EHN0"/>
<dbReference type="PANTHER" id="PTHR11647">
    <property type="entry name" value="HYDRANTOINASE/DIHYDROPYRIMIDINASE FAMILY MEMBER"/>
    <property type="match status" value="1"/>
</dbReference>
<reference evidence="4" key="2">
    <citation type="submission" date="2021-04" db="EMBL/GenBank/DDBJ databases">
        <title>Brevibacillus composti FJAT-54423, complete genome.</title>
        <authorList>
            <person name="Tang R."/>
        </authorList>
    </citation>
    <scope>NUCLEOTIDE SEQUENCE</scope>
    <source>
        <strain evidence="4">FJAT-54424</strain>
    </source>
</reference>